<evidence type="ECO:0000256" key="3">
    <source>
        <dbReference type="SAM" id="SignalP"/>
    </source>
</evidence>
<evidence type="ECO:0000256" key="2">
    <source>
        <dbReference type="ARBA" id="ARBA00022729"/>
    </source>
</evidence>
<dbReference type="Pfam" id="PF00135">
    <property type="entry name" value="COesterase"/>
    <property type="match status" value="1"/>
</dbReference>
<dbReference type="Gene3D" id="3.40.50.1820">
    <property type="entry name" value="alpha/beta hydrolase"/>
    <property type="match status" value="1"/>
</dbReference>
<comment type="caution">
    <text evidence="5">The sequence shown here is derived from an EMBL/GenBank/DDBJ whole genome shotgun (WGS) entry which is preliminary data.</text>
</comment>
<feature type="chain" id="PRO_5018685912" description="Carboxylesterase type B domain-containing protein" evidence="3">
    <location>
        <begin position="39"/>
        <end position="179"/>
    </location>
</feature>
<dbReference type="Proteomes" id="UP000784294">
    <property type="component" value="Unassembled WGS sequence"/>
</dbReference>
<evidence type="ECO:0000259" key="4">
    <source>
        <dbReference type="Pfam" id="PF00135"/>
    </source>
</evidence>
<dbReference type="InterPro" id="IPR051093">
    <property type="entry name" value="Neuroligin/BSAL"/>
</dbReference>
<keyword evidence="6" id="KW-1185">Reference proteome</keyword>
<evidence type="ECO:0000256" key="1">
    <source>
        <dbReference type="ARBA" id="ARBA00005964"/>
    </source>
</evidence>
<dbReference type="PROSITE" id="PS51257">
    <property type="entry name" value="PROKAR_LIPOPROTEIN"/>
    <property type="match status" value="1"/>
</dbReference>
<reference evidence="5" key="1">
    <citation type="submission" date="2018-11" db="EMBL/GenBank/DDBJ databases">
        <authorList>
            <consortium name="Pathogen Informatics"/>
        </authorList>
    </citation>
    <scope>NUCLEOTIDE SEQUENCE</scope>
</reference>
<evidence type="ECO:0000313" key="6">
    <source>
        <dbReference type="Proteomes" id="UP000784294"/>
    </source>
</evidence>
<dbReference type="PROSITE" id="PS00941">
    <property type="entry name" value="CARBOXYLESTERASE_B_2"/>
    <property type="match status" value="1"/>
</dbReference>
<evidence type="ECO:0000313" key="5">
    <source>
        <dbReference type="EMBL" id="VEL11246.1"/>
    </source>
</evidence>
<dbReference type="PANTHER" id="PTHR43903">
    <property type="entry name" value="NEUROLIGIN"/>
    <property type="match status" value="1"/>
</dbReference>
<comment type="similarity">
    <text evidence="1">Belongs to the type-B carboxylesterase/lipase family.</text>
</comment>
<dbReference type="EMBL" id="CAAALY010011254">
    <property type="protein sequence ID" value="VEL11246.1"/>
    <property type="molecule type" value="Genomic_DNA"/>
</dbReference>
<sequence length="179" mass="19736">MSKPCVMPSSNRRRHHLRLLLFPMLLLLSGCLQSGCLAVQITTTLGRIESLTVEVTTETGKNKVEAFLGIPYAKPPTGRRRFAPPQLVEAWGEKVMRAVKQKPSCYQPLGGQLSQKSPPLRLFLPPDEVFSEDCLYLNIWVPAGYTPGQPDLSTLVWTPCSSFIHGSTGQLLYQGAVLA</sequence>
<organism evidence="5 6">
    <name type="scientific">Protopolystoma xenopodis</name>
    <dbReference type="NCBI Taxonomy" id="117903"/>
    <lineage>
        <taxon>Eukaryota</taxon>
        <taxon>Metazoa</taxon>
        <taxon>Spiralia</taxon>
        <taxon>Lophotrochozoa</taxon>
        <taxon>Platyhelminthes</taxon>
        <taxon>Monogenea</taxon>
        <taxon>Polyopisthocotylea</taxon>
        <taxon>Polystomatidea</taxon>
        <taxon>Polystomatidae</taxon>
        <taxon>Protopolystoma</taxon>
    </lineage>
</organism>
<keyword evidence="2 3" id="KW-0732">Signal</keyword>
<feature type="signal peptide" evidence="3">
    <location>
        <begin position="1"/>
        <end position="38"/>
    </location>
</feature>
<feature type="non-terminal residue" evidence="5">
    <location>
        <position position="1"/>
    </location>
</feature>
<dbReference type="InterPro" id="IPR019819">
    <property type="entry name" value="Carboxylesterase_B_CS"/>
</dbReference>
<proteinExistence type="inferred from homology"/>
<name>A0A3S4ZSZ3_9PLAT</name>
<dbReference type="InterPro" id="IPR029058">
    <property type="entry name" value="AB_hydrolase_fold"/>
</dbReference>
<gene>
    <name evidence="5" type="ORF">PXEA_LOCUS4686</name>
</gene>
<dbReference type="OrthoDB" id="6147159at2759"/>
<protein>
    <recommendedName>
        <fullName evidence="4">Carboxylesterase type B domain-containing protein</fullName>
    </recommendedName>
</protein>
<feature type="domain" description="Carboxylesterase type B" evidence="4">
    <location>
        <begin position="40"/>
        <end position="179"/>
    </location>
</feature>
<dbReference type="InterPro" id="IPR002018">
    <property type="entry name" value="CarbesteraseB"/>
</dbReference>
<dbReference type="SUPFAM" id="SSF53474">
    <property type="entry name" value="alpha/beta-Hydrolases"/>
    <property type="match status" value="1"/>
</dbReference>
<accession>A0A3S4ZSZ3</accession>
<dbReference type="AlphaFoldDB" id="A0A3S4ZSZ3"/>